<accession>A0ABW6WK50</accession>
<reference evidence="3 4" key="1">
    <citation type="submission" date="2024-10" db="EMBL/GenBank/DDBJ databases">
        <title>The Natural Products Discovery Center: Release of the First 8490 Sequenced Strains for Exploring Actinobacteria Biosynthetic Diversity.</title>
        <authorList>
            <person name="Kalkreuter E."/>
            <person name="Kautsar S.A."/>
            <person name="Yang D."/>
            <person name="Bader C.D."/>
            <person name="Teijaro C.N."/>
            <person name="Fluegel L."/>
            <person name="Davis C.M."/>
            <person name="Simpson J.R."/>
            <person name="Lauterbach L."/>
            <person name="Steele A.D."/>
            <person name="Gui C."/>
            <person name="Meng S."/>
            <person name="Li G."/>
            <person name="Viehrig K."/>
            <person name="Ye F."/>
            <person name="Su P."/>
            <person name="Kiefer A.F."/>
            <person name="Nichols A."/>
            <person name="Cepeda A.J."/>
            <person name="Yan W."/>
            <person name="Fan B."/>
            <person name="Jiang Y."/>
            <person name="Adhikari A."/>
            <person name="Zheng C.-J."/>
            <person name="Schuster L."/>
            <person name="Cowan T.M."/>
            <person name="Smanski M.J."/>
            <person name="Chevrette M.G."/>
            <person name="De Carvalho L.P.S."/>
            <person name="Shen B."/>
        </authorList>
    </citation>
    <scope>NUCLEOTIDE SEQUENCE [LARGE SCALE GENOMIC DNA]</scope>
    <source>
        <strain evidence="3 4">NPDC000087</strain>
    </source>
</reference>
<dbReference type="InterPro" id="IPR036388">
    <property type="entry name" value="WH-like_DNA-bd_sf"/>
</dbReference>
<feature type="transmembrane region" description="Helical" evidence="2">
    <location>
        <begin position="46"/>
        <end position="75"/>
    </location>
</feature>
<evidence type="ECO:0000256" key="1">
    <source>
        <dbReference type="SAM" id="MobiDB-lite"/>
    </source>
</evidence>
<evidence type="ECO:0000256" key="2">
    <source>
        <dbReference type="SAM" id="Phobius"/>
    </source>
</evidence>
<dbReference type="RefSeq" id="WP_026206807.1">
    <property type="nucleotide sequence ID" value="NZ_JBIAZU010000005.1"/>
</dbReference>
<protein>
    <recommendedName>
        <fullName evidence="5">Bacterial transcriptional activator domain-containing protein</fullName>
    </recommendedName>
</protein>
<feature type="region of interest" description="Disordered" evidence="1">
    <location>
        <begin position="126"/>
        <end position="146"/>
    </location>
</feature>
<comment type="caution">
    <text evidence="3">The sequence shown here is derived from an EMBL/GenBank/DDBJ whole genome shotgun (WGS) entry which is preliminary data.</text>
</comment>
<feature type="transmembrane region" description="Helical" evidence="2">
    <location>
        <begin position="157"/>
        <end position="175"/>
    </location>
</feature>
<sequence length="587" mass="61687">MRTGGYVLISCAVVIGPPGAALWWWQHTAWSLPSRSSVDAWVADPTAGVGIAILLALGVFAVWLLSAVAALVATARQGRQMWAQLKRVHLPTPAQATATSMAGAAVLAAPGLGLGVVGEQPPQPVAQLTALGGQPDSHGDLPAESRKDGIQLADGSWLPAATVNAVLLAATLYWLRRRREHRPGPGATHGRDQLPETVAAIQHQAAELVSEDDPPPPATGGWAEPTLISALPATAVGLVGPGATAAARGALVTSLFSRTPDYIVITADLLRHLLGAAASTVRPPTMIIAADLDAALTQLHTSAPDDGGAHRLLLAMAPNAADDIDRLDAALRSCHAAAILLGAWPRGITSSVRADGTITGQATQRWCVLTEQAAADLWTLTAHRAPNEPALALASPDLRTVSNRYRQRDTSAAPKLDLKVLGRPALISPEGPVVVRRTAALQILVLLAIDHDGVGAGALGAALWPGEPFSATGKRVYTTISELRKLLSEQAGAPVLLRDDDRYRLDPEAIRVDLWQLERALDAVETHHDGTPADADPESQAATLSDLYTGELAAGKVWPWLDQYREHLRHRLLDAFAGLTENAAPSA</sequence>
<keyword evidence="2" id="KW-0812">Transmembrane</keyword>
<keyword evidence="2" id="KW-1133">Transmembrane helix</keyword>
<gene>
    <name evidence="3" type="ORF">ACFY35_26595</name>
</gene>
<keyword evidence="4" id="KW-1185">Reference proteome</keyword>
<proteinExistence type="predicted"/>
<evidence type="ECO:0000313" key="3">
    <source>
        <dbReference type="EMBL" id="MFF5293024.1"/>
    </source>
</evidence>
<dbReference type="Proteomes" id="UP001602245">
    <property type="component" value="Unassembled WGS sequence"/>
</dbReference>
<dbReference type="InterPro" id="IPR051677">
    <property type="entry name" value="AfsR-DnrI-RedD_regulator"/>
</dbReference>
<dbReference type="Gene3D" id="1.10.10.10">
    <property type="entry name" value="Winged helix-like DNA-binding domain superfamily/Winged helix DNA-binding domain"/>
    <property type="match status" value="1"/>
</dbReference>
<feature type="compositionally biased region" description="Basic and acidic residues" evidence="1">
    <location>
        <begin position="137"/>
        <end position="146"/>
    </location>
</feature>
<dbReference type="EMBL" id="JBIAZU010000005">
    <property type="protein sequence ID" value="MFF5293024.1"/>
    <property type="molecule type" value="Genomic_DNA"/>
</dbReference>
<evidence type="ECO:0000313" key="4">
    <source>
        <dbReference type="Proteomes" id="UP001602245"/>
    </source>
</evidence>
<feature type="transmembrane region" description="Helical" evidence="2">
    <location>
        <begin position="7"/>
        <end position="26"/>
    </location>
</feature>
<organism evidence="3 4">
    <name type="scientific">Paractinoplanes globisporus</name>
    <dbReference type="NCBI Taxonomy" id="113565"/>
    <lineage>
        <taxon>Bacteria</taxon>
        <taxon>Bacillati</taxon>
        <taxon>Actinomycetota</taxon>
        <taxon>Actinomycetes</taxon>
        <taxon>Micromonosporales</taxon>
        <taxon>Micromonosporaceae</taxon>
        <taxon>Paractinoplanes</taxon>
    </lineage>
</organism>
<dbReference type="PANTHER" id="PTHR35807">
    <property type="entry name" value="TRANSCRIPTIONAL REGULATOR REDD-RELATED"/>
    <property type="match status" value="1"/>
</dbReference>
<keyword evidence="2" id="KW-0472">Membrane</keyword>
<name>A0ABW6WK50_9ACTN</name>
<evidence type="ECO:0008006" key="5">
    <source>
        <dbReference type="Google" id="ProtNLM"/>
    </source>
</evidence>